<feature type="domain" description="GH11" evidence="12">
    <location>
        <begin position="28"/>
        <end position="192"/>
    </location>
</feature>
<evidence type="ECO:0000256" key="11">
    <source>
        <dbReference type="SAM" id="MobiDB-lite"/>
    </source>
</evidence>
<keyword evidence="8 10" id="KW-0326">Glycosidase</keyword>
<evidence type="ECO:0000313" key="14">
    <source>
        <dbReference type="Proteomes" id="UP000462212"/>
    </source>
</evidence>
<evidence type="ECO:0000313" key="13">
    <source>
        <dbReference type="EMBL" id="TVY41387.1"/>
    </source>
</evidence>
<keyword evidence="9 10" id="KW-0624">Polysaccharide degradation</keyword>
<feature type="region of interest" description="Disordered" evidence="11">
    <location>
        <begin position="1"/>
        <end position="48"/>
    </location>
</feature>
<dbReference type="Pfam" id="PF00457">
    <property type="entry name" value="Glyco_hydro_11"/>
    <property type="match status" value="2"/>
</dbReference>
<dbReference type="InterPro" id="IPR013319">
    <property type="entry name" value="GH11/12"/>
</dbReference>
<evidence type="ECO:0000256" key="7">
    <source>
        <dbReference type="ARBA" id="ARBA00023277"/>
    </source>
</evidence>
<comment type="similarity">
    <text evidence="3 10">Belongs to the glycosyl hydrolase 11 (cellulase G) family.</text>
</comment>
<evidence type="ECO:0000259" key="12">
    <source>
        <dbReference type="PROSITE" id="PS51761"/>
    </source>
</evidence>
<accession>A0A8H8RVF4</accession>
<reference evidence="13 14" key="1">
    <citation type="submission" date="2018-05" db="EMBL/GenBank/DDBJ databases">
        <title>Genome sequencing and assembly of the regulated plant pathogen Lachnellula willkommii and related sister species for the development of diagnostic species identification markers.</title>
        <authorList>
            <person name="Giroux E."/>
            <person name="Bilodeau G."/>
        </authorList>
    </citation>
    <scope>NUCLEOTIDE SEQUENCE [LARGE SCALE GENOMIC DNA]</scope>
    <source>
        <strain evidence="13 14">CBS 197.66</strain>
    </source>
</reference>
<dbReference type="GO" id="GO:0031176">
    <property type="term" value="F:endo-1,4-beta-xylanase activity"/>
    <property type="evidence" value="ECO:0007669"/>
    <property type="project" value="UniProtKB-UniRule"/>
</dbReference>
<feature type="compositionally biased region" description="Basic and acidic residues" evidence="11">
    <location>
        <begin position="7"/>
        <end position="31"/>
    </location>
</feature>
<dbReference type="PANTHER" id="PTHR46828">
    <property type="entry name" value="ENDO-1,4-BETA-XYLANASE A-RELATED"/>
    <property type="match status" value="1"/>
</dbReference>
<comment type="catalytic activity">
    <reaction evidence="1 10">
        <text>Endohydrolysis of (1-&gt;4)-beta-D-xylosidic linkages in xylans.</text>
        <dbReference type="EC" id="3.2.1.8"/>
    </reaction>
</comment>
<comment type="caution">
    <text evidence="13">The sequence shown here is derived from an EMBL/GenBank/DDBJ whole genome shotgun (WGS) entry which is preliminary data.</text>
</comment>
<dbReference type="EMBL" id="QGMJ01000139">
    <property type="protein sequence ID" value="TVY41387.1"/>
    <property type="molecule type" value="Genomic_DNA"/>
</dbReference>
<evidence type="ECO:0000256" key="2">
    <source>
        <dbReference type="ARBA" id="ARBA00004851"/>
    </source>
</evidence>
<dbReference type="Proteomes" id="UP000462212">
    <property type="component" value="Unassembled WGS sequence"/>
</dbReference>
<dbReference type="Gene3D" id="2.60.120.180">
    <property type="match status" value="2"/>
</dbReference>
<keyword evidence="14" id="KW-1185">Reference proteome</keyword>
<feature type="active site" description="Proton donor" evidence="10">
    <location>
        <position position="189"/>
    </location>
</feature>
<dbReference type="PANTHER" id="PTHR46828:SF2">
    <property type="entry name" value="ENDO-1,4-BETA-XYLANASE A-RELATED"/>
    <property type="match status" value="1"/>
</dbReference>
<dbReference type="InterPro" id="IPR001137">
    <property type="entry name" value="Glyco_hydro_11"/>
</dbReference>
<proteinExistence type="inferred from homology"/>
<evidence type="ECO:0000256" key="3">
    <source>
        <dbReference type="ARBA" id="ARBA00007792"/>
    </source>
</evidence>
<dbReference type="GO" id="GO:0045493">
    <property type="term" value="P:xylan catabolic process"/>
    <property type="evidence" value="ECO:0007669"/>
    <property type="project" value="UniProtKB-UniRule"/>
</dbReference>
<dbReference type="EC" id="3.2.1.8" evidence="4 10"/>
<evidence type="ECO:0000256" key="9">
    <source>
        <dbReference type="ARBA" id="ARBA00023326"/>
    </source>
</evidence>
<protein>
    <recommendedName>
        <fullName evidence="4 10">endo-1,4-beta-xylanase</fullName>
        <ecNumber evidence="4 10">3.2.1.8</ecNumber>
    </recommendedName>
</protein>
<dbReference type="InterPro" id="IPR013320">
    <property type="entry name" value="ConA-like_dom_sf"/>
</dbReference>
<comment type="pathway">
    <text evidence="2 10">Glycan degradation; xylan degradation.</text>
</comment>
<keyword evidence="6 10" id="KW-0378">Hydrolase</keyword>
<dbReference type="InterPro" id="IPR033123">
    <property type="entry name" value="GH11_dom"/>
</dbReference>
<name>A0A8H8RVF4_9HELO</name>
<evidence type="ECO:0000256" key="10">
    <source>
        <dbReference type="PROSITE-ProRule" id="PRU01097"/>
    </source>
</evidence>
<keyword evidence="7 10" id="KW-0119">Carbohydrate metabolism</keyword>
<evidence type="ECO:0000256" key="5">
    <source>
        <dbReference type="ARBA" id="ARBA00022651"/>
    </source>
</evidence>
<evidence type="ECO:0000256" key="6">
    <source>
        <dbReference type="ARBA" id="ARBA00022801"/>
    </source>
</evidence>
<dbReference type="PROSITE" id="PS51761">
    <property type="entry name" value="GH11_3"/>
    <property type="match status" value="1"/>
</dbReference>
<feature type="active site" description="Nucleophile" evidence="10">
    <location>
        <position position="100"/>
    </location>
</feature>
<dbReference type="OrthoDB" id="2115822at2759"/>
<organism evidence="13 14">
    <name type="scientific">Lachnellula subtilissima</name>
    <dbReference type="NCBI Taxonomy" id="602034"/>
    <lineage>
        <taxon>Eukaryota</taxon>
        <taxon>Fungi</taxon>
        <taxon>Dikarya</taxon>
        <taxon>Ascomycota</taxon>
        <taxon>Pezizomycotina</taxon>
        <taxon>Leotiomycetes</taxon>
        <taxon>Helotiales</taxon>
        <taxon>Lachnaceae</taxon>
        <taxon>Lachnellula</taxon>
    </lineage>
</organism>
<keyword evidence="5 10" id="KW-0858">Xylan degradation</keyword>
<feature type="compositionally biased region" description="Polar residues" evidence="11">
    <location>
        <begin position="32"/>
        <end position="48"/>
    </location>
</feature>
<sequence>MASSATETKEQRSLSHREEAPSASEELRPQRIESNFTRRQTYSTDYTTGGTVNYSQGALGQYSVAFSQANDFVVGKGWSPGDTRHSLPPNLRLDHQLLIEYYVVEDYYPSTPSGSAKGTTTVSGDGETCIYASHKTNQPSIQARRAFCISNLRTLHRSSGTVTTANHFNAWKGLGLGLGTRNLQVVAVEGYW</sequence>
<gene>
    <name evidence="13" type="primary">xynA</name>
    <name evidence="13" type="ORF">LSUB1_G003252</name>
</gene>
<evidence type="ECO:0000256" key="4">
    <source>
        <dbReference type="ARBA" id="ARBA00012590"/>
    </source>
</evidence>
<evidence type="ECO:0000256" key="1">
    <source>
        <dbReference type="ARBA" id="ARBA00000681"/>
    </source>
</evidence>
<dbReference type="SUPFAM" id="SSF49899">
    <property type="entry name" value="Concanavalin A-like lectins/glucanases"/>
    <property type="match status" value="1"/>
</dbReference>
<evidence type="ECO:0000256" key="8">
    <source>
        <dbReference type="ARBA" id="ARBA00023295"/>
    </source>
</evidence>
<dbReference type="AlphaFoldDB" id="A0A8H8RVF4"/>
<dbReference type="UniPathway" id="UPA00114"/>